<dbReference type="GO" id="GO:0045892">
    <property type="term" value="P:negative regulation of DNA-templated transcription"/>
    <property type="evidence" value="ECO:0007669"/>
    <property type="project" value="TreeGrafter"/>
</dbReference>
<keyword evidence="2" id="KW-0238">DNA-binding</keyword>
<dbReference type="SMART" id="SM00345">
    <property type="entry name" value="HTH_GNTR"/>
    <property type="match status" value="1"/>
</dbReference>
<dbReference type="PANTHER" id="PTHR44846:SF17">
    <property type="entry name" value="GNTR-FAMILY TRANSCRIPTIONAL REGULATOR"/>
    <property type="match status" value="1"/>
</dbReference>
<keyword evidence="1" id="KW-0805">Transcription regulation</keyword>
<accession>X1QRT3</accession>
<dbReference type="InterPro" id="IPR050679">
    <property type="entry name" value="Bact_HTH_transcr_reg"/>
</dbReference>
<dbReference type="InterPro" id="IPR000524">
    <property type="entry name" value="Tscrpt_reg_HTH_GntR"/>
</dbReference>
<reference evidence="5" key="1">
    <citation type="journal article" date="2014" name="Front. Microbiol.">
        <title>High frequency of phylogenetically diverse reductive dehalogenase-homologous genes in deep subseafloor sedimentary metagenomes.</title>
        <authorList>
            <person name="Kawai M."/>
            <person name="Futagami T."/>
            <person name="Toyoda A."/>
            <person name="Takaki Y."/>
            <person name="Nishi S."/>
            <person name="Hori S."/>
            <person name="Arai W."/>
            <person name="Tsubouchi T."/>
            <person name="Morono Y."/>
            <person name="Uchiyama I."/>
            <person name="Ito T."/>
            <person name="Fujiyama A."/>
            <person name="Inagaki F."/>
            <person name="Takami H."/>
        </authorList>
    </citation>
    <scope>NUCLEOTIDE SEQUENCE</scope>
    <source>
        <strain evidence="5">Expedition CK06-06</strain>
    </source>
</reference>
<dbReference type="PANTHER" id="PTHR44846">
    <property type="entry name" value="MANNOSYL-D-GLYCERATE TRANSPORT/METABOLISM SYSTEM REPRESSOR MNGR-RELATED"/>
    <property type="match status" value="1"/>
</dbReference>
<dbReference type="Gene3D" id="3.40.1410.10">
    <property type="entry name" value="Chorismate lyase-like"/>
    <property type="match status" value="1"/>
</dbReference>
<evidence type="ECO:0000313" key="5">
    <source>
        <dbReference type="EMBL" id="GAI45959.1"/>
    </source>
</evidence>
<organism evidence="5">
    <name type="scientific">marine sediment metagenome</name>
    <dbReference type="NCBI Taxonomy" id="412755"/>
    <lineage>
        <taxon>unclassified sequences</taxon>
        <taxon>metagenomes</taxon>
        <taxon>ecological metagenomes</taxon>
    </lineage>
</organism>
<dbReference type="InterPro" id="IPR028978">
    <property type="entry name" value="Chorismate_lyase_/UTRA_dom_sf"/>
</dbReference>
<dbReference type="CDD" id="cd07377">
    <property type="entry name" value="WHTH_GntR"/>
    <property type="match status" value="1"/>
</dbReference>
<proteinExistence type="predicted"/>
<evidence type="ECO:0000259" key="4">
    <source>
        <dbReference type="PROSITE" id="PS50949"/>
    </source>
</evidence>
<dbReference type="PROSITE" id="PS50949">
    <property type="entry name" value="HTH_GNTR"/>
    <property type="match status" value="1"/>
</dbReference>
<sequence length="137" mass="15634">MKLLKASALHRQIANILKKQIQREEFKPGDRLMSEESLAKYFEVSRATIREALKILEQENYVIAKHGSGTFISENAVFVSNTINQLRSTTEMADTAGLQLTSKTIALEVEFANEVIQEYLGLTDHGYVVRMERIRLF</sequence>
<feature type="domain" description="HTH gntR-type" evidence="4">
    <location>
        <begin position="7"/>
        <end position="75"/>
    </location>
</feature>
<name>X1QRT3_9ZZZZ</name>
<dbReference type="EMBL" id="BARV01025667">
    <property type="protein sequence ID" value="GAI45959.1"/>
    <property type="molecule type" value="Genomic_DNA"/>
</dbReference>
<dbReference type="InterPro" id="IPR036390">
    <property type="entry name" value="WH_DNA-bd_sf"/>
</dbReference>
<dbReference type="InterPro" id="IPR036388">
    <property type="entry name" value="WH-like_DNA-bd_sf"/>
</dbReference>
<dbReference type="AlphaFoldDB" id="X1QRT3"/>
<dbReference type="SUPFAM" id="SSF46785">
    <property type="entry name" value="Winged helix' DNA-binding domain"/>
    <property type="match status" value="1"/>
</dbReference>
<feature type="non-terminal residue" evidence="5">
    <location>
        <position position="137"/>
    </location>
</feature>
<gene>
    <name evidence="5" type="ORF">S06H3_41610</name>
</gene>
<dbReference type="Pfam" id="PF00392">
    <property type="entry name" value="GntR"/>
    <property type="match status" value="1"/>
</dbReference>
<dbReference type="Gene3D" id="1.10.10.10">
    <property type="entry name" value="Winged helix-like DNA-binding domain superfamily/Winged helix DNA-binding domain"/>
    <property type="match status" value="1"/>
</dbReference>
<evidence type="ECO:0000256" key="3">
    <source>
        <dbReference type="ARBA" id="ARBA00023163"/>
    </source>
</evidence>
<keyword evidence="3" id="KW-0804">Transcription</keyword>
<dbReference type="GO" id="GO:0003700">
    <property type="term" value="F:DNA-binding transcription factor activity"/>
    <property type="evidence" value="ECO:0007669"/>
    <property type="project" value="InterPro"/>
</dbReference>
<comment type="caution">
    <text evidence="5">The sequence shown here is derived from an EMBL/GenBank/DDBJ whole genome shotgun (WGS) entry which is preliminary data.</text>
</comment>
<dbReference type="GO" id="GO:0003677">
    <property type="term" value="F:DNA binding"/>
    <property type="evidence" value="ECO:0007669"/>
    <property type="project" value="UniProtKB-KW"/>
</dbReference>
<evidence type="ECO:0000256" key="1">
    <source>
        <dbReference type="ARBA" id="ARBA00023015"/>
    </source>
</evidence>
<evidence type="ECO:0000256" key="2">
    <source>
        <dbReference type="ARBA" id="ARBA00023125"/>
    </source>
</evidence>
<dbReference type="PRINTS" id="PR00035">
    <property type="entry name" value="HTHGNTR"/>
</dbReference>
<protein>
    <recommendedName>
        <fullName evidence="4">HTH gntR-type domain-containing protein</fullName>
    </recommendedName>
</protein>
<dbReference type="SUPFAM" id="SSF64288">
    <property type="entry name" value="Chorismate lyase-like"/>
    <property type="match status" value="1"/>
</dbReference>